<keyword evidence="3" id="KW-1185">Reference proteome</keyword>
<dbReference type="EMBL" id="MNCJ02000331">
    <property type="protein sequence ID" value="KAF5761738.1"/>
    <property type="molecule type" value="Genomic_DNA"/>
</dbReference>
<dbReference type="Gramene" id="mRNA:HanXRQr2_Chr16g0768501">
    <property type="protein sequence ID" value="CDS:HanXRQr2_Chr16g0768501.1"/>
    <property type="gene ID" value="HanXRQr2_Chr16g0768501"/>
</dbReference>
<reference evidence="1" key="3">
    <citation type="submission" date="2020-06" db="EMBL/GenBank/DDBJ databases">
        <title>Helianthus annuus Genome sequencing and assembly Release 2.</title>
        <authorList>
            <person name="Gouzy J."/>
            <person name="Langlade N."/>
            <person name="Munos S."/>
        </authorList>
    </citation>
    <scope>NUCLEOTIDE SEQUENCE</scope>
    <source>
        <tissue evidence="1">Leaves</tissue>
    </source>
</reference>
<evidence type="ECO:0000313" key="2">
    <source>
        <dbReference type="EMBL" id="OTF92745.1"/>
    </source>
</evidence>
<evidence type="ECO:0000313" key="1">
    <source>
        <dbReference type="EMBL" id="KAF5761738.1"/>
    </source>
</evidence>
<accession>A0A251S216</accession>
<reference evidence="1 3" key="1">
    <citation type="journal article" date="2017" name="Nature">
        <title>The sunflower genome provides insights into oil metabolism, flowering and Asterid evolution.</title>
        <authorList>
            <person name="Badouin H."/>
            <person name="Gouzy J."/>
            <person name="Grassa C.J."/>
            <person name="Murat F."/>
            <person name="Staton S.E."/>
            <person name="Cottret L."/>
            <person name="Lelandais-Briere C."/>
            <person name="Owens G.L."/>
            <person name="Carrere S."/>
            <person name="Mayjonade B."/>
            <person name="Legrand L."/>
            <person name="Gill N."/>
            <person name="Kane N.C."/>
            <person name="Bowers J.E."/>
            <person name="Hubner S."/>
            <person name="Bellec A."/>
            <person name="Berard A."/>
            <person name="Berges H."/>
            <person name="Blanchet N."/>
            <person name="Boniface M.C."/>
            <person name="Brunel D."/>
            <person name="Catrice O."/>
            <person name="Chaidir N."/>
            <person name="Claudel C."/>
            <person name="Donnadieu C."/>
            <person name="Faraut T."/>
            <person name="Fievet G."/>
            <person name="Helmstetter N."/>
            <person name="King M."/>
            <person name="Knapp S.J."/>
            <person name="Lai Z."/>
            <person name="Le Paslier M.C."/>
            <person name="Lippi Y."/>
            <person name="Lorenzon L."/>
            <person name="Mandel J.R."/>
            <person name="Marage G."/>
            <person name="Marchand G."/>
            <person name="Marquand E."/>
            <person name="Bret-Mestries E."/>
            <person name="Morien E."/>
            <person name="Nambeesan S."/>
            <person name="Nguyen T."/>
            <person name="Pegot-Espagnet P."/>
            <person name="Pouilly N."/>
            <person name="Raftis F."/>
            <person name="Sallet E."/>
            <person name="Schiex T."/>
            <person name="Thomas J."/>
            <person name="Vandecasteele C."/>
            <person name="Vares D."/>
            <person name="Vear F."/>
            <person name="Vautrin S."/>
            <person name="Crespi M."/>
            <person name="Mangin B."/>
            <person name="Burke J.M."/>
            <person name="Salse J."/>
            <person name="Munos S."/>
            <person name="Vincourt P."/>
            <person name="Rieseberg L.H."/>
            <person name="Langlade N.B."/>
        </authorList>
    </citation>
    <scope>NUCLEOTIDE SEQUENCE [LARGE SCALE GENOMIC DNA]</scope>
    <source>
        <strain evidence="3">cv. SF193</strain>
        <tissue evidence="1">Leaves</tissue>
    </source>
</reference>
<proteinExistence type="predicted"/>
<gene>
    <name evidence="2" type="ORF">HannXRQ_Chr16g0525261</name>
    <name evidence="1" type="ORF">HanXRQr2_Chr16g0768501</name>
</gene>
<evidence type="ECO:0000313" key="3">
    <source>
        <dbReference type="Proteomes" id="UP000215914"/>
    </source>
</evidence>
<dbReference type="EMBL" id="CM007905">
    <property type="protein sequence ID" value="OTF92745.1"/>
    <property type="molecule type" value="Genomic_DNA"/>
</dbReference>
<dbReference type="Proteomes" id="UP000215914">
    <property type="component" value="Chromosome 16"/>
</dbReference>
<sequence length="64" mass="6939">MNVGGVIQKYMKCKGSCLASIGADQPAEDAPRNLNPGACLYTRRSSMLSCDGFRQHTRRICSCA</sequence>
<reference evidence="2" key="2">
    <citation type="submission" date="2017-02" db="EMBL/GenBank/DDBJ databases">
        <title>Sunflower complete genome.</title>
        <authorList>
            <person name="Langlade N."/>
            <person name="Munos S."/>
        </authorList>
    </citation>
    <scope>NUCLEOTIDE SEQUENCE [LARGE SCALE GENOMIC DNA]</scope>
    <source>
        <tissue evidence="2">Leaves</tissue>
    </source>
</reference>
<organism evidence="2 3">
    <name type="scientific">Helianthus annuus</name>
    <name type="common">Common sunflower</name>
    <dbReference type="NCBI Taxonomy" id="4232"/>
    <lineage>
        <taxon>Eukaryota</taxon>
        <taxon>Viridiplantae</taxon>
        <taxon>Streptophyta</taxon>
        <taxon>Embryophyta</taxon>
        <taxon>Tracheophyta</taxon>
        <taxon>Spermatophyta</taxon>
        <taxon>Magnoliopsida</taxon>
        <taxon>eudicotyledons</taxon>
        <taxon>Gunneridae</taxon>
        <taxon>Pentapetalae</taxon>
        <taxon>asterids</taxon>
        <taxon>campanulids</taxon>
        <taxon>Asterales</taxon>
        <taxon>Asteraceae</taxon>
        <taxon>Asteroideae</taxon>
        <taxon>Heliantheae alliance</taxon>
        <taxon>Heliantheae</taxon>
        <taxon>Helianthus</taxon>
    </lineage>
</organism>
<protein>
    <submittedName>
        <fullName evidence="2">Uncharacterized protein</fullName>
    </submittedName>
</protein>
<dbReference type="InParanoid" id="A0A251S216"/>
<dbReference type="AlphaFoldDB" id="A0A251S216"/>
<name>A0A251S216_HELAN</name>